<sequence>MLLNSQILIRSEFGGSFYCLKKFRVSSLEEGPVYQMNLNHAEKGFNEIYSRPISCKMGYEEGNINYGKFMTYLSLYGSLRYK</sequence>
<proteinExistence type="predicted"/>
<name>A0AAV4TXR6_9ARAC</name>
<dbReference type="EMBL" id="BPLQ01010440">
    <property type="protein sequence ID" value="GIY50744.1"/>
    <property type="molecule type" value="Genomic_DNA"/>
</dbReference>
<dbReference type="Proteomes" id="UP001054837">
    <property type="component" value="Unassembled WGS sequence"/>
</dbReference>
<gene>
    <name evidence="1" type="ORF">CDAR_476691</name>
</gene>
<evidence type="ECO:0000313" key="2">
    <source>
        <dbReference type="Proteomes" id="UP001054837"/>
    </source>
</evidence>
<reference evidence="1 2" key="1">
    <citation type="submission" date="2021-06" db="EMBL/GenBank/DDBJ databases">
        <title>Caerostris darwini draft genome.</title>
        <authorList>
            <person name="Kono N."/>
            <person name="Arakawa K."/>
        </authorList>
    </citation>
    <scope>NUCLEOTIDE SEQUENCE [LARGE SCALE GENOMIC DNA]</scope>
</reference>
<dbReference type="AlphaFoldDB" id="A0AAV4TXR6"/>
<keyword evidence="2" id="KW-1185">Reference proteome</keyword>
<evidence type="ECO:0000313" key="1">
    <source>
        <dbReference type="EMBL" id="GIY50744.1"/>
    </source>
</evidence>
<protein>
    <submittedName>
        <fullName evidence="1">Uncharacterized protein</fullName>
    </submittedName>
</protein>
<organism evidence="1 2">
    <name type="scientific">Caerostris darwini</name>
    <dbReference type="NCBI Taxonomy" id="1538125"/>
    <lineage>
        <taxon>Eukaryota</taxon>
        <taxon>Metazoa</taxon>
        <taxon>Ecdysozoa</taxon>
        <taxon>Arthropoda</taxon>
        <taxon>Chelicerata</taxon>
        <taxon>Arachnida</taxon>
        <taxon>Araneae</taxon>
        <taxon>Araneomorphae</taxon>
        <taxon>Entelegynae</taxon>
        <taxon>Araneoidea</taxon>
        <taxon>Araneidae</taxon>
        <taxon>Caerostris</taxon>
    </lineage>
</organism>
<comment type="caution">
    <text evidence="1">The sequence shown here is derived from an EMBL/GenBank/DDBJ whole genome shotgun (WGS) entry which is preliminary data.</text>
</comment>
<accession>A0AAV4TXR6</accession>